<reference evidence="1" key="1">
    <citation type="submission" date="2021-06" db="EMBL/GenBank/DDBJ databases">
        <authorList>
            <person name="Kallberg Y."/>
            <person name="Tangrot J."/>
            <person name="Rosling A."/>
        </authorList>
    </citation>
    <scope>NUCLEOTIDE SEQUENCE</scope>
    <source>
        <strain evidence="1">MT106</strain>
    </source>
</reference>
<feature type="non-terminal residue" evidence="1">
    <location>
        <position position="221"/>
    </location>
</feature>
<dbReference type="Proteomes" id="UP000789831">
    <property type="component" value="Unassembled WGS sequence"/>
</dbReference>
<comment type="caution">
    <text evidence="1">The sequence shown here is derived from an EMBL/GenBank/DDBJ whole genome shotgun (WGS) entry which is preliminary data.</text>
</comment>
<feature type="non-terminal residue" evidence="1">
    <location>
        <position position="1"/>
    </location>
</feature>
<gene>
    <name evidence="1" type="ORF">AGERDE_LOCUS12898</name>
</gene>
<evidence type="ECO:0000313" key="1">
    <source>
        <dbReference type="EMBL" id="CAG8686311.1"/>
    </source>
</evidence>
<organism evidence="1 2">
    <name type="scientific">Ambispora gerdemannii</name>
    <dbReference type="NCBI Taxonomy" id="144530"/>
    <lineage>
        <taxon>Eukaryota</taxon>
        <taxon>Fungi</taxon>
        <taxon>Fungi incertae sedis</taxon>
        <taxon>Mucoromycota</taxon>
        <taxon>Glomeromycotina</taxon>
        <taxon>Glomeromycetes</taxon>
        <taxon>Archaeosporales</taxon>
        <taxon>Ambisporaceae</taxon>
        <taxon>Ambispora</taxon>
    </lineage>
</organism>
<protein>
    <submittedName>
        <fullName evidence="1">10245_t:CDS:1</fullName>
    </submittedName>
</protein>
<dbReference type="AlphaFoldDB" id="A0A9N9ERH4"/>
<keyword evidence="2" id="KW-1185">Reference proteome</keyword>
<evidence type="ECO:0000313" key="2">
    <source>
        <dbReference type="Proteomes" id="UP000789831"/>
    </source>
</evidence>
<name>A0A9N9ERH4_9GLOM</name>
<dbReference type="EMBL" id="CAJVPL010012193">
    <property type="protein sequence ID" value="CAG8686311.1"/>
    <property type="molecule type" value="Genomic_DNA"/>
</dbReference>
<sequence length="221" mass="25112">WLPAVYLPSVRVLGRNNVNLAESQYRRELQEAIATCEINCSQSKQKLEDILSHLTPFPRSTLLSVSGCARAIHFPASAWASHSMLGLVQRQRNYEDSWGIEKEKIWGTIEPEAPIASGVVDLTGSGDTFANLLSLETRQFLTRHSFHNNEIPEQIGIMTNEFVSTYNDLSSDFDPVLMRPISFPQGEMTLETRRILMTVFDLLEGLRHIWSCRPLLTEDDY</sequence>
<proteinExistence type="predicted"/>
<dbReference type="OrthoDB" id="2443950at2759"/>
<accession>A0A9N9ERH4</accession>